<evidence type="ECO:0000256" key="6">
    <source>
        <dbReference type="RuleBase" id="RU363077"/>
    </source>
</evidence>
<organism evidence="8 9">
    <name type="scientific">Coffea canephora</name>
    <name type="common">Robusta coffee</name>
    <dbReference type="NCBI Taxonomy" id="49390"/>
    <lineage>
        <taxon>Eukaryota</taxon>
        <taxon>Viridiplantae</taxon>
        <taxon>Streptophyta</taxon>
        <taxon>Embryophyta</taxon>
        <taxon>Tracheophyta</taxon>
        <taxon>Spermatophyta</taxon>
        <taxon>Magnoliopsida</taxon>
        <taxon>eudicotyledons</taxon>
        <taxon>Gunneridae</taxon>
        <taxon>Pentapetalae</taxon>
        <taxon>asterids</taxon>
        <taxon>lamiids</taxon>
        <taxon>Gentianales</taxon>
        <taxon>Rubiaceae</taxon>
        <taxon>Ixoroideae</taxon>
        <taxon>Gardenieae complex</taxon>
        <taxon>Bertiereae - Coffeeae clade</taxon>
        <taxon>Coffeeae</taxon>
        <taxon>Coffea</taxon>
    </lineage>
</organism>
<feature type="transmembrane region" description="Helical" evidence="6">
    <location>
        <begin position="224"/>
        <end position="242"/>
    </location>
</feature>
<proteinExistence type="inferred from homology"/>
<dbReference type="OMA" id="QKHYIAM"/>
<comment type="similarity">
    <text evidence="2 6">Belongs to the drug/metabolite transporter (DMT) superfamily. Plant drug/metabolite exporter (P-DME) (TC 2.A.7.4) family.</text>
</comment>
<keyword evidence="5 6" id="KW-0472">Membrane</keyword>
<dbReference type="InterPro" id="IPR000620">
    <property type="entry name" value="EamA_dom"/>
</dbReference>
<evidence type="ECO:0000259" key="7">
    <source>
        <dbReference type="Pfam" id="PF00892"/>
    </source>
</evidence>
<evidence type="ECO:0000313" key="9">
    <source>
        <dbReference type="Proteomes" id="UP000295252"/>
    </source>
</evidence>
<feature type="transmembrane region" description="Helical" evidence="6">
    <location>
        <begin position="73"/>
        <end position="100"/>
    </location>
</feature>
<evidence type="ECO:0000256" key="1">
    <source>
        <dbReference type="ARBA" id="ARBA00004141"/>
    </source>
</evidence>
<feature type="transmembrane region" description="Helical" evidence="6">
    <location>
        <begin position="254"/>
        <end position="274"/>
    </location>
</feature>
<dbReference type="SUPFAM" id="SSF103481">
    <property type="entry name" value="Multidrug resistance efflux transporter EmrE"/>
    <property type="match status" value="2"/>
</dbReference>
<dbReference type="PhylomeDB" id="A0A068USV3"/>
<dbReference type="InterPro" id="IPR030184">
    <property type="entry name" value="WAT1-related"/>
</dbReference>
<reference evidence="9" key="1">
    <citation type="journal article" date="2014" name="Science">
        <title>The coffee genome provides insight into the convergent evolution of caffeine biosynthesis.</title>
        <authorList>
            <person name="Denoeud F."/>
            <person name="Carretero-Paulet L."/>
            <person name="Dereeper A."/>
            <person name="Droc G."/>
            <person name="Guyot R."/>
            <person name="Pietrella M."/>
            <person name="Zheng C."/>
            <person name="Alberti A."/>
            <person name="Anthony F."/>
            <person name="Aprea G."/>
            <person name="Aury J.M."/>
            <person name="Bento P."/>
            <person name="Bernard M."/>
            <person name="Bocs S."/>
            <person name="Campa C."/>
            <person name="Cenci A."/>
            <person name="Combes M.C."/>
            <person name="Crouzillat D."/>
            <person name="Da Silva C."/>
            <person name="Daddiego L."/>
            <person name="De Bellis F."/>
            <person name="Dussert S."/>
            <person name="Garsmeur O."/>
            <person name="Gayraud T."/>
            <person name="Guignon V."/>
            <person name="Jahn K."/>
            <person name="Jamilloux V."/>
            <person name="Joet T."/>
            <person name="Labadie K."/>
            <person name="Lan T."/>
            <person name="Leclercq J."/>
            <person name="Lepelley M."/>
            <person name="Leroy T."/>
            <person name="Li L.T."/>
            <person name="Librado P."/>
            <person name="Lopez L."/>
            <person name="Munoz A."/>
            <person name="Noel B."/>
            <person name="Pallavicini A."/>
            <person name="Perrotta G."/>
            <person name="Poncet V."/>
            <person name="Pot D."/>
            <person name="Priyono X."/>
            <person name="Rigoreau M."/>
            <person name="Rouard M."/>
            <person name="Rozas J."/>
            <person name="Tranchant-Dubreuil C."/>
            <person name="VanBuren R."/>
            <person name="Zhang Q."/>
            <person name="Andrade A.C."/>
            <person name="Argout X."/>
            <person name="Bertrand B."/>
            <person name="de Kochko A."/>
            <person name="Graziosi G."/>
            <person name="Henry R.J."/>
            <person name="Jayarama X."/>
            <person name="Ming R."/>
            <person name="Nagai C."/>
            <person name="Rounsley S."/>
            <person name="Sankoff D."/>
            <person name="Giuliano G."/>
            <person name="Albert V.A."/>
            <person name="Wincker P."/>
            <person name="Lashermes P."/>
        </authorList>
    </citation>
    <scope>NUCLEOTIDE SEQUENCE [LARGE SCALE GENOMIC DNA]</scope>
    <source>
        <strain evidence="9">cv. DH200-94</strain>
    </source>
</reference>
<gene>
    <name evidence="8" type="ORF">GSCOC_T00033629001</name>
</gene>
<dbReference type="InParanoid" id="A0A068USV3"/>
<keyword evidence="9" id="KW-1185">Reference proteome</keyword>
<name>A0A068USV3_COFCA</name>
<feature type="transmembrane region" description="Helical" evidence="6">
    <location>
        <begin position="17"/>
        <end position="37"/>
    </location>
</feature>
<sequence>MESSIGCSKGIEKQKPYFVMFFVHIVYAGMALFSKAAISKGMNPHVFVAYRQGFATIALVPFAILLDRNKPAFLSYVTVCKIFFISLFGITLSLNLYAYAMNYTSATFAAAATNTIPATTFVMAILLRMESLSIKKRHGMAKVLGSLIGLSGAMVFAFVKGPQLHFMDWSNSHHQDTPSSNIKTASQGQFVKGSLIMLLANTAWSAWLIMLGLIVKEYPAKMRLTALQCLFSCLQSSVFALAMERDISSWKLGWDINLFSVAYCGVIVTGITYWMQLWAVDKKGPVFIAMFTPLGLIITAIVSVLAWKEMLHLGSVCGAILLVGGLYSVLWGKNQEAKCEGAAAKDQISEPKQEESGVVQVVVVKCNVNK</sequence>
<dbReference type="STRING" id="49390.A0A068USV3"/>
<feature type="transmembrane region" description="Helical" evidence="6">
    <location>
        <begin position="313"/>
        <end position="331"/>
    </location>
</feature>
<feature type="transmembrane region" description="Helical" evidence="6">
    <location>
        <begin position="106"/>
        <end position="127"/>
    </location>
</feature>
<comment type="subcellular location">
    <subcellularLocation>
        <location evidence="1 6">Membrane</location>
        <topology evidence="1 6">Multi-pass membrane protein</topology>
    </subcellularLocation>
</comment>
<dbReference type="GO" id="GO:0022857">
    <property type="term" value="F:transmembrane transporter activity"/>
    <property type="evidence" value="ECO:0007669"/>
    <property type="project" value="InterPro"/>
</dbReference>
<accession>A0A068USV3</accession>
<dbReference type="PANTHER" id="PTHR31218">
    <property type="entry name" value="WAT1-RELATED PROTEIN"/>
    <property type="match status" value="1"/>
</dbReference>
<evidence type="ECO:0000313" key="8">
    <source>
        <dbReference type="EMBL" id="CDP11397.1"/>
    </source>
</evidence>
<dbReference type="OrthoDB" id="1728340at2759"/>
<evidence type="ECO:0000256" key="5">
    <source>
        <dbReference type="ARBA" id="ARBA00023136"/>
    </source>
</evidence>
<feature type="transmembrane region" description="Helical" evidence="6">
    <location>
        <begin position="139"/>
        <end position="159"/>
    </location>
</feature>
<dbReference type="Gramene" id="CDP11397">
    <property type="protein sequence ID" value="CDP11397"/>
    <property type="gene ID" value="GSCOC_T00033629001"/>
</dbReference>
<dbReference type="AlphaFoldDB" id="A0A068USV3"/>
<evidence type="ECO:0000256" key="3">
    <source>
        <dbReference type="ARBA" id="ARBA00022692"/>
    </source>
</evidence>
<feature type="transmembrane region" description="Helical" evidence="6">
    <location>
        <begin position="195"/>
        <end position="215"/>
    </location>
</feature>
<feature type="domain" description="EamA" evidence="7">
    <location>
        <begin position="192"/>
        <end position="330"/>
    </location>
</feature>
<dbReference type="GO" id="GO:0016020">
    <property type="term" value="C:membrane"/>
    <property type="evidence" value="ECO:0007669"/>
    <property type="project" value="UniProtKB-SubCell"/>
</dbReference>
<protein>
    <recommendedName>
        <fullName evidence="6">WAT1-related protein</fullName>
    </recommendedName>
</protein>
<feature type="domain" description="EamA" evidence="7">
    <location>
        <begin position="17"/>
        <end position="150"/>
    </location>
</feature>
<dbReference type="EMBL" id="HG739139">
    <property type="protein sequence ID" value="CDP11397.1"/>
    <property type="molecule type" value="Genomic_DNA"/>
</dbReference>
<evidence type="ECO:0000256" key="2">
    <source>
        <dbReference type="ARBA" id="ARBA00007635"/>
    </source>
</evidence>
<dbReference type="Proteomes" id="UP000295252">
    <property type="component" value="Chromosome II"/>
</dbReference>
<evidence type="ECO:0000256" key="4">
    <source>
        <dbReference type="ARBA" id="ARBA00022989"/>
    </source>
</evidence>
<keyword evidence="4 6" id="KW-1133">Transmembrane helix</keyword>
<feature type="transmembrane region" description="Helical" evidence="6">
    <location>
        <begin position="49"/>
        <end position="66"/>
    </location>
</feature>
<feature type="transmembrane region" description="Helical" evidence="6">
    <location>
        <begin position="286"/>
        <end position="307"/>
    </location>
</feature>
<dbReference type="InterPro" id="IPR037185">
    <property type="entry name" value="EmrE-like"/>
</dbReference>
<keyword evidence="3 6" id="KW-0812">Transmembrane</keyword>
<dbReference type="Pfam" id="PF00892">
    <property type="entry name" value="EamA"/>
    <property type="match status" value="2"/>
</dbReference>